<feature type="non-terminal residue" evidence="3">
    <location>
        <position position="714"/>
    </location>
</feature>
<sequence>FSISTYNKMWTDAQKDLDIQLWREREEFLQPEKDRVKAFKMLAVSYIKYMQIFRKLETAHDQLIHQQKRTMIRQVLDGVIGRILEIKKEMVELENSEFHYIDNILEDLKLLPVEVEVPIPRYFIKEKLEVLQQREKILDQILLNAGLQTEKPVKAVTFEEAFKTIPVAEQASQGRCQETFMKQIYREEKRERQTKHEVQTGPSPDDAATCIQKVWRGYIQRKKTEKMREEEMIFLGMNYTEVIDGTRSLPPHLRAMSISQMHAGQVNAVQGEVQARHKEVSIKDKLRETEGLDIKETLQDQIGQCFIECRHIVGKFPDYPAVEAGGSMAILSPKTPKQVAAELALKKEMASQKKAQKEKKEKGKEKTKGKKPQKTGKKEEEEGWKMAPSNFLSIMEEGNSQYKAVWQNRDKGWDFLQDHDPELIKEEKREEVEEEIRVQVDELMQQTLENLKLAVDGEKSNKQRKGRKSEKVRAAKVGRIPDKSPFSAQIQWTIESLYEELVEEGLLIKAKTVNLSDYIGEYSYLGTTLRQVDVEPVPSLADVRQLIALYGILPLGSQIVHEKAPLVKALLLAGPAGVGKKMLVHAICTETGANLFDLSASNIAGKYLGKNGLQMMLHMVLKVAKQLQPSVVWIGDTEKIFSKAVQKAEEEMNPKQLEKMLPKFLKALKAQDRVLLVGTTNRPFDANLKPFCKVYQKIILIPRPDYASRFGKYF</sequence>
<accession>A0A7L1JAK9</accession>
<name>A0A7L1JAK9_SMUAF</name>
<reference evidence="3 4" key="1">
    <citation type="submission" date="2019-09" db="EMBL/GenBank/DDBJ databases">
        <title>Bird 10,000 Genomes (B10K) Project - Family phase.</title>
        <authorList>
            <person name="Zhang G."/>
        </authorList>
    </citation>
    <scope>NUCLEOTIDE SEQUENCE [LARGE SCALE GENOMIC DNA]</scope>
    <source>
        <strain evidence="3">B10K-DU-002-36</strain>
        <tissue evidence="3">Muscle</tissue>
    </source>
</reference>
<feature type="non-terminal residue" evidence="3">
    <location>
        <position position="1"/>
    </location>
</feature>
<dbReference type="Proteomes" id="UP000525158">
    <property type="component" value="Unassembled WGS sequence"/>
</dbReference>
<keyword evidence="4" id="KW-1185">Reference proteome</keyword>
<feature type="domain" description="ATPase AAA-type core" evidence="2">
    <location>
        <begin position="570"/>
        <end position="685"/>
    </location>
</feature>
<dbReference type="PANTHER" id="PTHR14690">
    <property type="entry name" value="IQ MOTIF CONTAINING WITH AAA DOMAIN 1"/>
    <property type="match status" value="1"/>
</dbReference>
<dbReference type="GO" id="GO:0005524">
    <property type="term" value="F:ATP binding"/>
    <property type="evidence" value="ECO:0007669"/>
    <property type="project" value="InterPro"/>
</dbReference>
<dbReference type="GO" id="GO:0016887">
    <property type="term" value="F:ATP hydrolysis activity"/>
    <property type="evidence" value="ECO:0007669"/>
    <property type="project" value="InterPro"/>
</dbReference>
<evidence type="ECO:0000259" key="2">
    <source>
        <dbReference type="Pfam" id="PF00004"/>
    </source>
</evidence>
<feature type="compositionally biased region" description="Basic residues" evidence="1">
    <location>
        <begin position="462"/>
        <end position="474"/>
    </location>
</feature>
<evidence type="ECO:0000313" key="3">
    <source>
        <dbReference type="EMBL" id="NXN47431.1"/>
    </source>
</evidence>
<protein>
    <submittedName>
        <fullName evidence="3">DRC11 protein</fullName>
    </submittedName>
</protein>
<dbReference type="Gene3D" id="3.40.50.300">
    <property type="entry name" value="P-loop containing nucleotide triphosphate hydrolases"/>
    <property type="match status" value="1"/>
</dbReference>
<dbReference type="PROSITE" id="PS50096">
    <property type="entry name" value="IQ"/>
    <property type="match status" value="1"/>
</dbReference>
<dbReference type="Pfam" id="PF00004">
    <property type="entry name" value="AAA"/>
    <property type="match status" value="1"/>
</dbReference>
<dbReference type="AlphaFoldDB" id="A0A7L1JAK9"/>
<feature type="region of interest" description="Disordered" evidence="1">
    <location>
        <begin position="455"/>
        <end position="474"/>
    </location>
</feature>
<dbReference type="Pfam" id="PF00612">
    <property type="entry name" value="IQ"/>
    <property type="match status" value="1"/>
</dbReference>
<dbReference type="InterPro" id="IPR003959">
    <property type="entry name" value="ATPase_AAA_core"/>
</dbReference>
<dbReference type="Gene3D" id="1.20.5.190">
    <property type="match status" value="1"/>
</dbReference>
<evidence type="ECO:0000313" key="4">
    <source>
        <dbReference type="Proteomes" id="UP000525158"/>
    </source>
</evidence>
<dbReference type="InterPro" id="IPR027417">
    <property type="entry name" value="P-loop_NTPase"/>
</dbReference>
<dbReference type="CDD" id="cd23767">
    <property type="entry name" value="IQCD"/>
    <property type="match status" value="1"/>
</dbReference>
<evidence type="ECO:0000256" key="1">
    <source>
        <dbReference type="SAM" id="MobiDB-lite"/>
    </source>
</evidence>
<dbReference type="PANTHER" id="PTHR14690:SF0">
    <property type="entry name" value="IQ MOTIF CONTAINING WITH AAA DOMAIN 1"/>
    <property type="match status" value="1"/>
</dbReference>
<organism evidence="3 4">
    <name type="scientific">Smutsornis africanus</name>
    <name type="common">Double-banded courser</name>
    <name type="synonym">Rhinoptilus africanus</name>
    <dbReference type="NCBI Taxonomy" id="240209"/>
    <lineage>
        <taxon>Eukaryota</taxon>
        <taxon>Metazoa</taxon>
        <taxon>Chordata</taxon>
        <taxon>Craniata</taxon>
        <taxon>Vertebrata</taxon>
        <taxon>Euteleostomi</taxon>
        <taxon>Archelosauria</taxon>
        <taxon>Archosauria</taxon>
        <taxon>Dinosauria</taxon>
        <taxon>Saurischia</taxon>
        <taxon>Theropoda</taxon>
        <taxon>Coelurosauria</taxon>
        <taxon>Aves</taxon>
        <taxon>Neognathae</taxon>
        <taxon>Neoaves</taxon>
        <taxon>Charadriiformes</taxon>
        <taxon>Glareolidae</taxon>
        <taxon>Rhinoptilus</taxon>
    </lineage>
</organism>
<dbReference type="EMBL" id="VXBO01014418">
    <property type="protein sequence ID" value="NXN47431.1"/>
    <property type="molecule type" value="Genomic_DNA"/>
</dbReference>
<gene>
    <name evidence="3" type="primary">Iqca1</name>
    <name evidence="3" type="ORF">RHIAFR_R12814</name>
</gene>
<dbReference type="InterPro" id="IPR000048">
    <property type="entry name" value="IQ_motif_EF-hand-BS"/>
</dbReference>
<proteinExistence type="predicted"/>
<feature type="region of interest" description="Disordered" evidence="1">
    <location>
        <begin position="348"/>
        <end position="383"/>
    </location>
</feature>
<dbReference type="SUPFAM" id="SSF52540">
    <property type="entry name" value="P-loop containing nucleoside triphosphate hydrolases"/>
    <property type="match status" value="1"/>
</dbReference>
<comment type="caution">
    <text evidence="3">The sequence shown here is derived from an EMBL/GenBank/DDBJ whole genome shotgun (WGS) entry which is preliminary data.</text>
</comment>
<dbReference type="InterPro" id="IPR052267">
    <property type="entry name" value="N-DRC_Component"/>
</dbReference>